<dbReference type="Gene3D" id="1.10.1130.10">
    <property type="entry name" value="Flavocytochrome C3, Chain A"/>
    <property type="match status" value="1"/>
</dbReference>
<name>A0A917DEM7_9SPHN</name>
<evidence type="ECO:0000259" key="2">
    <source>
        <dbReference type="Pfam" id="PF13435"/>
    </source>
</evidence>
<dbReference type="InterPro" id="IPR036280">
    <property type="entry name" value="Multihaem_cyt_sf"/>
</dbReference>
<evidence type="ECO:0000313" key="4">
    <source>
        <dbReference type="Proteomes" id="UP000598997"/>
    </source>
</evidence>
<dbReference type="Pfam" id="PF13435">
    <property type="entry name" value="Cytochrome_C554"/>
    <property type="match status" value="1"/>
</dbReference>
<organism evidence="3 4">
    <name type="scientific">Croceicoccus pelagius</name>
    <dbReference type="NCBI Taxonomy" id="1703341"/>
    <lineage>
        <taxon>Bacteria</taxon>
        <taxon>Pseudomonadati</taxon>
        <taxon>Pseudomonadota</taxon>
        <taxon>Alphaproteobacteria</taxon>
        <taxon>Sphingomonadales</taxon>
        <taxon>Erythrobacteraceae</taxon>
        <taxon>Croceicoccus</taxon>
    </lineage>
</organism>
<feature type="chain" id="PRO_5037264053" description="Cytochrome c-552/4 domain-containing protein" evidence="1">
    <location>
        <begin position="30"/>
        <end position="464"/>
    </location>
</feature>
<dbReference type="AlphaFoldDB" id="A0A917DEM7"/>
<keyword evidence="4" id="KW-1185">Reference proteome</keyword>
<dbReference type="InterPro" id="IPR023155">
    <property type="entry name" value="Cyt_c-552/4"/>
</dbReference>
<proteinExistence type="predicted"/>
<evidence type="ECO:0000313" key="3">
    <source>
        <dbReference type="EMBL" id="GGD30651.1"/>
    </source>
</evidence>
<feature type="domain" description="Cytochrome c-552/4" evidence="2">
    <location>
        <begin position="78"/>
        <end position="146"/>
    </location>
</feature>
<dbReference type="EMBL" id="BMIO01000001">
    <property type="protein sequence ID" value="GGD30651.1"/>
    <property type="molecule type" value="Genomic_DNA"/>
</dbReference>
<comment type="caution">
    <text evidence="3">The sequence shown here is derived from an EMBL/GenBank/DDBJ whole genome shotgun (WGS) entry which is preliminary data.</text>
</comment>
<dbReference type="SUPFAM" id="SSF48695">
    <property type="entry name" value="Multiheme cytochromes"/>
    <property type="match status" value="1"/>
</dbReference>
<evidence type="ECO:0000256" key="1">
    <source>
        <dbReference type="SAM" id="SignalP"/>
    </source>
</evidence>
<feature type="signal peptide" evidence="1">
    <location>
        <begin position="1"/>
        <end position="29"/>
    </location>
</feature>
<keyword evidence="1" id="KW-0732">Signal</keyword>
<accession>A0A917DEM7</accession>
<dbReference type="Proteomes" id="UP000598997">
    <property type="component" value="Unassembled WGS sequence"/>
</dbReference>
<reference evidence="3 4" key="1">
    <citation type="journal article" date="2014" name="Int. J. Syst. Evol. Microbiol.">
        <title>Complete genome sequence of Corynebacterium casei LMG S-19264T (=DSM 44701T), isolated from a smear-ripened cheese.</title>
        <authorList>
            <consortium name="US DOE Joint Genome Institute (JGI-PGF)"/>
            <person name="Walter F."/>
            <person name="Albersmeier A."/>
            <person name="Kalinowski J."/>
            <person name="Ruckert C."/>
        </authorList>
    </citation>
    <scope>NUCLEOTIDE SEQUENCE [LARGE SCALE GENOMIC DNA]</scope>
    <source>
        <strain evidence="3 4">CGMCC 1.15358</strain>
    </source>
</reference>
<protein>
    <recommendedName>
        <fullName evidence="2">Cytochrome c-552/4 domain-containing protein</fullName>
    </recommendedName>
</protein>
<sequence length="464" mass="49744">MRIVDRLGLSRTALLGLCACVLMASGALAASFLLAPQPAGAQASDHSDTMKRHLGVASCAGSTCHGRSLGDGVPVRQDELQMWQEESSPTGAHSRAYRVLFEPRGKDIIRRLGLDDAGVARDCLGCHAEPGAARLEDAVGCEACHGAAGSWIAGHYTVGATHERNVSQGMTDLVDPQTRAGVCLDCHFGGTAKGQFVHHRIMGAGHPRVSFELDLFSTLQQHWNVDADYVERKGRPNALQTWAVGQAEALNRSLSLFEKPGLATDGMFPEFYFFDCHSCHRPIYDGADARASKVANPYRPIPTGYPPYNDENMIMLAAAVRVLAPDVAGSYDAQVKRFHASMTQGRDAAVVEAAQMRAMAKDLSRRFAGSAFTDKQGFAMIEAIASEGVAVRYTDYEGAVQSVMAMDTLLSGLVAQGAVSPAQASALRLDINRAYASVKEPNSFEPLAFRAALSSAVRAIRGMR</sequence>
<gene>
    <name evidence="3" type="ORF">GCM10010989_00990</name>
</gene>